<evidence type="ECO:0000256" key="1">
    <source>
        <dbReference type="ARBA" id="ARBA00023125"/>
    </source>
</evidence>
<dbReference type="RefSeq" id="WP_339183240.1">
    <property type="nucleotide sequence ID" value="NZ_JBHSFT010000008.1"/>
</dbReference>
<reference evidence="4" key="1">
    <citation type="journal article" date="2019" name="Int. J. Syst. Evol. Microbiol.">
        <title>The Global Catalogue of Microorganisms (GCM) 10K type strain sequencing project: providing services to taxonomists for standard genome sequencing and annotation.</title>
        <authorList>
            <consortium name="The Broad Institute Genomics Platform"/>
            <consortium name="The Broad Institute Genome Sequencing Center for Infectious Disease"/>
            <person name="Wu L."/>
            <person name="Ma J."/>
        </authorList>
    </citation>
    <scope>NUCLEOTIDE SEQUENCE [LARGE SCALE GENOMIC DNA]</scope>
    <source>
        <strain evidence="4">CCUG 37257</strain>
    </source>
</reference>
<comment type="caution">
    <text evidence="3">The sequence shown here is derived from an EMBL/GenBank/DDBJ whole genome shotgun (WGS) entry which is preliminary data.</text>
</comment>
<dbReference type="PROSITE" id="PS50943">
    <property type="entry name" value="HTH_CROC1"/>
    <property type="match status" value="1"/>
</dbReference>
<sequence length="130" mass="15222">MDNILGKRIRATRDKKNIKQNELAKVLGVTPYQLSRYETGKTKPDPDLIADIADHLEVTTDYLLGRTDTPESFQYLQASGRANRRLDYYKDKIATEYPDVDLMFKDLESFTAEEMKEVYEYIKFKKSQKK</sequence>
<evidence type="ECO:0000259" key="2">
    <source>
        <dbReference type="PROSITE" id="PS50943"/>
    </source>
</evidence>
<keyword evidence="4" id="KW-1185">Reference proteome</keyword>
<dbReference type="InterPro" id="IPR010982">
    <property type="entry name" value="Lambda_DNA-bd_dom_sf"/>
</dbReference>
<evidence type="ECO:0000313" key="3">
    <source>
        <dbReference type="EMBL" id="MFC4661696.1"/>
    </source>
</evidence>
<dbReference type="CDD" id="cd00093">
    <property type="entry name" value="HTH_XRE"/>
    <property type="match status" value="1"/>
</dbReference>
<dbReference type="SMART" id="SM00530">
    <property type="entry name" value="HTH_XRE"/>
    <property type="match status" value="1"/>
</dbReference>
<dbReference type="EMBL" id="JBHSFT010000008">
    <property type="protein sequence ID" value="MFC4661696.1"/>
    <property type="molecule type" value="Genomic_DNA"/>
</dbReference>
<dbReference type="SUPFAM" id="SSF47413">
    <property type="entry name" value="lambda repressor-like DNA-binding domains"/>
    <property type="match status" value="1"/>
</dbReference>
<dbReference type="Gene3D" id="1.10.260.40">
    <property type="entry name" value="lambda repressor-like DNA-binding domains"/>
    <property type="match status" value="1"/>
</dbReference>
<evidence type="ECO:0000313" key="4">
    <source>
        <dbReference type="Proteomes" id="UP001595988"/>
    </source>
</evidence>
<feature type="domain" description="HTH cro/C1-type" evidence="2">
    <location>
        <begin position="9"/>
        <end position="63"/>
    </location>
</feature>
<keyword evidence="1" id="KW-0238">DNA-binding</keyword>
<dbReference type="PANTHER" id="PTHR46558:SF11">
    <property type="entry name" value="HTH-TYPE TRANSCRIPTIONAL REGULATOR XRE"/>
    <property type="match status" value="1"/>
</dbReference>
<accession>A0ABV9JVM0</accession>
<dbReference type="PANTHER" id="PTHR46558">
    <property type="entry name" value="TRACRIPTIONAL REGULATORY PROTEIN-RELATED-RELATED"/>
    <property type="match status" value="1"/>
</dbReference>
<dbReference type="Pfam" id="PF01381">
    <property type="entry name" value="HTH_3"/>
    <property type="match status" value="1"/>
</dbReference>
<dbReference type="Proteomes" id="UP001595988">
    <property type="component" value="Unassembled WGS sequence"/>
</dbReference>
<proteinExistence type="predicted"/>
<name>A0ABV9JVM0_9BACI</name>
<gene>
    <name evidence="3" type="ORF">ACFO3P_05640</name>
</gene>
<dbReference type="InterPro" id="IPR001387">
    <property type="entry name" value="Cro/C1-type_HTH"/>
</dbReference>
<protein>
    <submittedName>
        <fullName evidence="3">Helix-turn-helix transcriptional regulator</fullName>
    </submittedName>
</protein>
<organism evidence="3 4">
    <name type="scientific">Oceanobacillus aidingensis</name>
    <dbReference type="NCBI Taxonomy" id="645964"/>
    <lineage>
        <taxon>Bacteria</taxon>
        <taxon>Bacillati</taxon>
        <taxon>Bacillota</taxon>
        <taxon>Bacilli</taxon>
        <taxon>Bacillales</taxon>
        <taxon>Bacillaceae</taxon>
        <taxon>Oceanobacillus</taxon>
    </lineage>
</organism>